<protein>
    <submittedName>
        <fullName evidence="3">Uncharacterized protein</fullName>
    </submittedName>
</protein>
<dbReference type="OrthoDB" id="10341940at2759"/>
<keyword evidence="2" id="KW-0732">Signal</keyword>
<dbReference type="GeneID" id="37271488"/>
<dbReference type="RefSeq" id="XP_025600360.1">
    <property type="nucleotide sequence ID" value="XM_025743944.1"/>
</dbReference>
<organism evidence="3 4">
    <name type="scientific">Tilletiopsis washingtonensis</name>
    <dbReference type="NCBI Taxonomy" id="58919"/>
    <lineage>
        <taxon>Eukaryota</taxon>
        <taxon>Fungi</taxon>
        <taxon>Dikarya</taxon>
        <taxon>Basidiomycota</taxon>
        <taxon>Ustilaginomycotina</taxon>
        <taxon>Exobasidiomycetes</taxon>
        <taxon>Entylomatales</taxon>
        <taxon>Entylomatales incertae sedis</taxon>
        <taxon>Tilletiopsis</taxon>
    </lineage>
</organism>
<evidence type="ECO:0000313" key="3">
    <source>
        <dbReference type="EMBL" id="PWO00082.1"/>
    </source>
</evidence>
<dbReference type="EMBL" id="KZ819286">
    <property type="protein sequence ID" value="PWO00082.1"/>
    <property type="molecule type" value="Genomic_DNA"/>
</dbReference>
<dbReference type="AlphaFoldDB" id="A0A316ZEY1"/>
<reference evidence="3 4" key="1">
    <citation type="journal article" date="2018" name="Mol. Biol. Evol.">
        <title>Broad Genomic Sampling Reveals a Smut Pathogenic Ancestry of the Fungal Clade Ustilaginomycotina.</title>
        <authorList>
            <person name="Kijpornyongpan T."/>
            <person name="Mondo S.J."/>
            <person name="Barry K."/>
            <person name="Sandor L."/>
            <person name="Lee J."/>
            <person name="Lipzen A."/>
            <person name="Pangilinan J."/>
            <person name="LaButti K."/>
            <person name="Hainaut M."/>
            <person name="Henrissat B."/>
            <person name="Grigoriev I.V."/>
            <person name="Spatafora J.W."/>
            <person name="Aime M.C."/>
        </authorList>
    </citation>
    <scope>NUCLEOTIDE SEQUENCE [LARGE SCALE GENOMIC DNA]</scope>
    <source>
        <strain evidence="3 4">MCA 4186</strain>
    </source>
</reference>
<name>A0A316ZEY1_9BASI</name>
<feature type="compositionally biased region" description="Basic and acidic residues" evidence="1">
    <location>
        <begin position="37"/>
        <end position="54"/>
    </location>
</feature>
<evidence type="ECO:0000313" key="4">
    <source>
        <dbReference type="Proteomes" id="UP000245946"/>
    </source>
</evidence>
<evidence type="ECO:0000256" key="2">
    <source>
        <dbReference type="SAM" id="SignalP"/>
    </source>
</evidence>
<evidence type="ECO:0000256" key="1">
    <source>
        <dbReference type="SAM" id="MobiDB-lite"/>
    </source>
</evidence>
<feature type="signal peptide" evidence="2">
    <location>
        <begin position="1"/>
        <end position="18"/>
    </location>
</feature>
<feature type="region of interest" description="Disordered" evidence="1">
    <location>
        <begin position="32"/>
        <end position="54"/>
    </location>
</feature>
<keyword evidence="4" id="KW-1185">Reference proteome</keyword>
<feature type="chain" id="PRO_5016344409" evidence="2">
    <location>
        <begin position="19"/>
        <end position="124"/>
    </location>
</feature>
<sequence>MPIALLLLLSHEAVVSISRKLERRSARKRGIDYSSLPRDRMGRARDPATRRRLSRNEERAFTEWLAQVETLKTREREWRQRGAQLPRYGEQELDGLPPMLEGSPVYEAGAGGALIVRSRSTLAA</sequence>
<gene>
    <name evidence="3" type="ORF">FA09DRAFT_336914</name>
</gene>
<dbReference type="Proteomes" id="UP000245946">
    <property type="component" value="Unassembled WGS sequence"/>
</dbReference>
<proteinExistence type="predicted"/>
<accession>A0A316ZEY1</accession>